<organism evidence="2 3">
    <name type="scientific">Natronosalvus hydrolyticus</name>
    <dbReference type="NCBI Taxonomy" id="2979988"/>
    <lineage>
        <taxon>Archaea</taxon>
        <taxon>Methanobacteriati</taxon>
        <taxon>Methanobacteriota</taxon>
        <taxon>Stenosarchaea group</taxon>
        <taxon>Halobacteria</taxon>
        <taxon>Halobacteriales</taxon>
        <taxon>Natrialbaceae</taxon>
        <taxon>Natronosalvus</taxon>
    </lineage>
</organism>
<dbReference type="EMBL" id="JAOPJZ010000004">
    <property type="protein sequence ID" value="MCU4751721.1"/>
    <property type="molecule type" value="Genomic_DNA"/>
</dbReference>
<evidence type="ECO:0000313" key="2">
    <source>
        <dbReference type="EMBL" id="MCU4751721.1"/>
    </source>
</evidence>
<gene>
    <name evidence="2" type="ORF">OB919_06960</name>
</gene>
<keyword evidence="1" id="KW-0472">Membrane</keyword>
<feature type="transmembrane region" description="Helical" evidence="1">
    <location>
        <begin position="50"/>
        <end position="70"/>
    </location>
</feature>
<dbReference type="RefSeq" id="WP_342807799.1">
    <property type="nucleotide sequence ID" value="NZ_JAOPJZ010000004.1"/>
</dbReference>
<evidence type="ECO:0000256" key="1">
    <source>
        <dbReference type="SAM" id="Phobius"/>
    </source>
</evidence>
<name>A0AAP3E5S9_9EURY</name>
<accession>A0AAP3E5S9</accession>
<evidence type="ECO:0000313" key="3">
    <source>
        <dbReference type="Proteomes" id="UP001321047"/>
    </source>
</evidence>
<feature type="transmembrane region" description="Helical" evidence="1">
    <location>
        <begin position="82"/>
        <end position="102"/>
    </location>
</feature>
<sequence length="158" mass="17612">MDVDDPGTFGAARNTITYTAGQNDTSVSIPTTEVNNIIFERDTTLQNFRFLGYFFGVITLLLIVLAYLLAFVDPSPGPNQTMIVLILLFFIVGGIATTLTFFRHENHDVIKIHLRTDDDRYTVCGRIGDSDFVEACSKLINSDIPTTNRNTKLESVLD</sequence>
<reference evidence="2 3" key="1">
    <citation type="submission" date="2022-09" db="EMBL/GenBank/DDBJ databases">
        <title>Enrichment on poylsaccharides allowed isolation of novel metabolic and taxonomic groups of Haloarchaea.</title>
        <authorList>
            <person name="Sorokin D.Y."/>
            <person name="Elcheninov A.G."/>
            <person name="Khizhniak T.V."/>
            <person name="Kolganova T.V."/>
            <person name="Kublanov I.V."/>
        </authorList>
    </citation>
    <scope>NUCLEOTIDE SEQUENCE [LARGE SCALE GENOMIC DNA]</scope>
    <source>
        <strain evidence="2 3">AArc-curdl1</strain>
    </source>
</reference>
<comment type="caution">
    <text evidence="2">The sequence shown here is derived from an EMBL/GenBank/DDBJ whole genome shotgun (WGS) entry which is preliminary data.</text>
</comment>
<dbReference type="AlphaFoldDB" id="A0AAP3E5S9"/>
<keyword evidence="1" id="KW-1133">Transmembrane helix</keyword>
<dbReference type="Proteomes" id="UP001321047">
    <property type="component" value="Unassembled WGS sequence"/>
</dbReference>
<protein>
    <submittedName>
        <fullName evidence="2">Uncharacterized protein</fullName>
    </submittedName>
</protein>
<keyword evidence="3" id="KW-1185">Reference proteome</keyword>
<proteinExistence type="predicted"/>
<keyword evidence="1" id="KW-0812">Transmembrane</keyword>